<evidence type="ECO:0000313" key="2">
    <source>
        <dbReference type="EMBL" id="MCI16936.1"/>
    </source>
</evidence>
<dbReference type="Proteomes" id="UP000265520">
    <property type="component" value="Unassembled WGS sequence"/>
</dbReference>
<evidence type="ECO:0000313" key="3">
    <source>
        <dbReference type="Proteomes" id="UP000265520"/>
    </source>
</evidence>
<protein>
    <submittedName>
        <fullName evidence="2">Uncharacterized protein</fullName>
    </submittedName>
</protein>
<feature type="non-terminal residue" evidence="2">
    <location>
        <position position="1"/>
    </location>
</feature>
<sequence length="132" mass="14997">TWKDLEPQRAIRFRQRTFATANQERTCLVFSPEASPQRARSEPSQKENILVCQHFALATLKRTKSEATQTSSPALRSNKPKSESRFGSKVLLAQGARTAKMQVGELFVSCQYPYRKLGSLSKHERSSVFLHK</sequence>
<organism evidence="2 3">
    <name type="scientific">Trifolium medium</name>
    <dbReference type="NCBI Taxonomy" id="97028"/>
    <lineage>
        <taxon>Eukaryota</taxon>
        <taxon>Viridiplantae</taxon>
        <taxon>Streptophyta</taxon>
        <taxon>Embryophyta</taxon>
        <taxon>Tracheophyta</taxon>
        <taxon>Spermatophyta</taxon>
        <taxon>Magnoliopsida</taxon>
        <taxon>eudicotyledons</taxon>
        <taxon>Gunneridae</taxon>
        <taxon>Pentapetalae</taxon>
        <taxon>rosids</taxon>
        <taxon>fabids</taxon>
        <taxon>Fabales</taxon>
        <taxon>Fabaceae</taxon>
        <taxon>Papilionoideae</taxon>
        <taxon>50 kb inversion clade</taxon>
        <taxon>NPAAA clade</taxon>
        <taxon>Hologalegina</taxon>
        <taxon>IRL clade</taxon>
        <taxon>Trifolieae</taxon>
        <taxon>Trifolium</taxon>
    </lineage>
</organism>
<reference evidence="2 3" key="1">
    <citation type="journal article" date="2018" name="Front. Plant Sci.">
        <title>Red Clover (Trifolium pratense) and Zigzag Clover (T. medium) - A Picture of Genomic Similarities and Differences.</title>
        <authorList>
            <person name="Dluhosova J."/>
            <person name="Istvanek J."/>
            <person name="Nedelnik J."/>
            <person name="Repkova J."/>
        </authorList>
    </citation>
    <scope>NUCLEOTIDE SEQUENCE [LARGE SCALE GENOMIC DNA]</scope>
    <source>
        <strain evidence="3">cv. 10/8</strain>
        <tissue evidence="2">Leaf</tissue>
    </source>
</reference>
<feature type="region of interest" description="Disordered" evidence="1">
    <location>
        <begin position="62"/>
        <end position="86"/>
    </location>
</feature>
<feature type="compositionally biased region" description="Polar residues" evidence="1">
    <location>
        <begin position="66"/>
        <end position="75"/>
    </location>
</feature>
<accession>A0A392Q036</accession>
<dbReference type="EMBL" id="LXQA010103079">
    <property type="protein sequence ID" value="MCI16936.1"/>
    <property type="molecule type" value="Genomic_DNA"/>
</dbReference>
<evidence type="ECO:0000256" key="1">
    <source>
        <dbReference type="SAM" id="MobiDB-lite"/>
    </source>
</evidence>
<comment type="caution">
    <text evidence="2">The sequence shown here is derived from an EMBL/GenBank/DDBJ whole genome shotgun (WGS) entry which is preliminary data.</text>
</comment>
<keyword evidence="3" id="KW-1185">Reference proteome</keyword>
<proteinExistence type="predicted"/>
<dbReference type="AlphaFoldDB" id="A0A392Q036"/>
<name>A0A392Q036_9FABA</name>